<dbReference type="AlphaFoldDB" id="A0AAT9HMT1"/>
<sequence>MPGPGVRPATTDMTGVRRGTVTLDGGGEGAPAHQIRHQYAPWCPMPIRLFPGTRPGSAAPTAAIEQAGSPTAWAFAMRRAAAAAADEVYQVVVTCLSCPAVRVGQAPSSRWT</sequence>
<organism evidence="2">
    <name type="scientific">Streptomyces haneummycinicus</name>
    <dbReference type="NCBI Taxonomy" id="3074435"/>
    <lineage>
        <taxon>Bacteria</taxon>
        <taxon>Bacillati</taxon>
        <taxon>Actinomycetota</taxon>
        <taxon>Actinomycetes</taxon>
        <taxon>Kitasatosporales</taxon>
        <taxon>Streptomycetaceae</taxon>
        <taxon>Streptomyces</taxon>
    </lineage>
</organism>
<reference evidence="2" key="2">
    <citation type="submission" date="2024-07" db="EMBL/GenBank/DDBJ databases">
        <title>Streptomyces haneummycinica sp. nov., a new antibiotic-producing actinobacterium isolated from marine sediment.</title>
        <authorList>
            <person name="Uemura M."/>
            <person name="Hamada M."/>
            <person name="Hirano S."/>
            <person name="Kobayashi K."/>
            <person name="Ohshiro T."/>
            <person name="Kobayashi T."/>
            <person name="Terahara T."/>
        </authorList>
    </citation>
    <scope>NUCLEOTIDE SEQUENCE</scope>
    <source>
        <strain evidence="2">KM77-8</strain>
    </source>
</reference>
<protein>
    <submittedName>
        <fullName evidence="2">Uncharacterized protein</fullName>
    </submittedName>
</protein>
<evidence type="ECO:0000256" key="1">
    <source>
        <dbReference type="SAM" id="MobiDB-lite"/>
    </source>
</evidence>
<accession>A0AAT9HMT1</accession>
<gene>
    <name evidence="2" type="ORF">SHKM778_50390</name>
</gene>
<feature type="region of interest" description="Disordered" evidence="1">
    <location>
        <begin position="1"/>
        <end position="31"/>
    </location>
</feature>
<reference evidence="2" key="1">
    <citation type="submission" date="2024-06" db="EMBL/GenBank/DDBJ databases">
        <authorList>
            <consortium name="consrtm"/>
            <person name="Uemura M."/>
            <person name="Terahara T."/>
        </authorList>
    </citation>
    <scope>NUCLEOTIDE SEQUENCE</scope>
    <source>
        <strain evidence="2">KM77-8</strain>
    </source>
</reference>
<name>A0AAT9HMT1_9ACTN</name>
<dbReference type="EMBL" id="AP035768">
    <property type="protein sequence ID" value="BFO18651.1"/>
    <property type="molecule type" value="Genomic_DNA"/>
</dbReference>
<proteinExistence type="predicted"/>
<evidence type="ECO:0000313" key="2">
    <source>
        <dbReference type="EMBL" id="BFO18651.1"/>
    </source>
</evidence>